<feature type="region of interest" description="Disordered" evidence="2">
    <location>
        <begin position="483"/>
        <end position="557"/>
    </location>
</feature>
<feature type="compositionally biased region" description="Low complexity" evidence="2">
    <location>
        <begin position="507"/>
        <end position="520"/>
    </location>
</feature>
<dbReference type="Proteomes" id="UP000557509">
    <property type="component" value="Unassembled WGS sequence"/>
</dbReference>
<dbReference type="GO" id="GO:0070286">
    <property type="term" value="P:axonemal dynein complex assembly"/>
    <property type="evidence" value="ECO:0007669"/>
    <property type="project" value="InterPro"/>
</dbReference>
<feature type="region of interest" description="Disordered" evidence="2">
    <location>
        <begin position="70"/>
        <end position="95"/>
    </location>
</feature>
<feature type="coiled-coil region" evidence="1">
    <location>
        <begin position="257"/>
        <end position="365"/>
    </location>
</feature>
<evidence type="ECO:0000259" key="3">
    <source>
        <dbReference type="Pfam" id="PF14775"/>
    </source>
</evidence>
<feature type="domain" description="Dynein regulatory complex protein 1 C-terminal" evidence="3">
    <location>
        <begin position="694"/>
        <end position="749"/>
    </location>
</feature>
<evidence type="ECO:0000256" key="2">
    <source>
        <dbReference type="SAM" id="MobiDB-lite"/>
    </source>
</evidence>
<gene>
    <name evidence="4" type="ORF">TGRH88_010260</name>
</gene>
<dbReference type="PANTHER" id="PTHR21625:SF1">
    <property type="entry name" value="DYNEIN REGULATORY COMPLEX PROTEIN 1"/>
    <property type="match status" value="1"/>
</dbReference>
<evidence type="ECO:0000313" key="4">
    <source>
        <dbReference type="EMBL" id="KAF4644028.1"/>
    </source>
</evidence>
<keyword evidence="1" id="KW-0175">Coiled coil</keyword>
<protein>
    <submittedName>
        <fullName evidence="4">Putative NBP2b protein</fullName>
    </submittedName>
</protein>
<feature type="compositionally biased region" description="Low complexity" evidence="2">
    <location>
        <begin position="13"/>
        <end position="30"/>
    </location>
</feature>
<feature type="region of interest" description="Disordered" evidence="2">
    <location>
        <begin position="1"/>
        <end position="56"/>
    </location>
</feature>
<dbReference type="GO" id="GO:0060285">
    <property type="term" value="P:cilium-dependent cell motility"/>
    <property type="evidence" value="ECO:0007669"/>
    <property type="project" value="TreeGrafter"/>
</dbReference>
<comment type="caution">
    <text evidence="4">The sequence shown here is derived from an EMBL/GenBank/DDBJ whole genome shotgun (WGS) entry which is preliminary data.</text>
</comment>
<dbReference type="PANTHER" id="PTHR21625">
    <property type="entry name" value="NYD-SP28 PROTEIN"/>
    <property type="match status" value="1"/>
</dbReference>
<evidence type="ECO:0000256" key="1">
    <source>
        <dbReference type="SAM" id="Coils"/>
    </source>
</evidence>
<sequence length="778" mass="87444">MAVTDSELAPQEGVSSSPSFSSSSCSASSRGRGGFGSLKGKGTSTSGLDSRNPQVRMAFRRARAEWRLSQALKRQEESGEEKIPAAESQRAPEQGALSLADAQKFVEAEVSRLEELKEEGWRKIRDLTEKLASEREEAAKRQAATAAARKQSLQVSTVETATQQEALLASLGPSASSASASSVNCLGALRESLLSIECPLELAEAFEDAQVKCQSIASGKERAEQRLDEEATLREALFVSTLDDQRDEVTRLLGLMREQYQQLHNEYQDSLARIQDKMTAERGALMQKNKEELDCIFEERQNMEEHDIIEARQKRLDGFAEALEQQRERDEVESLAKKLRKETVIQELEKHLDKMLAAYQLNKEKLEYNTRVLSDRNKENLALVLAYKNRLNKCRETLSAIVERFNAMNLKYSALNVQCTEEFRRLRCQYRQIREKSLHFKAADERVYRDVWNASEQESRHLISLIHEADRCIHEQQLCMPYTPPSEVSGGQGVSPDEGGEGADLFSEAATTTFRSASSSGKDNSSFPRGQPASSASGGRSRSKEDSERLTGESGAATKSLFSPTKVKKVIELLTDACHFLSGPKKQACEELTDEEQQLLDADTILKNVGVESQDDLDLLVSIFYQGQDDDDETLYVDADDVLRLLEDFMEEKRNLAVADVLPDKKKKKRQQSLGRAESERERLTRERREVKRFWTRLSKMLPDVTTRVWKALDEGLQRYHRLLVGRSETLAATLAAEKLHDSLSRQLLAFSQAPINTELQVPPLACVENSIAPHKKK</sequence>
<dbReference type="VEuPathDB" id="ToxoDB:TGME49_267875"/>
<feature type="coiled-coil region" evidence="1">
    <location>
        <begin position="99"/>
        <end position="144"/>
    </location>
</feature>
<accession>A0A7J6KA73</accession>
<feature type="coiled-coil region" evidence="1">
    <location>
        <begin position="667"/>
        <end position="694"/>
    </location>
</feature>
<dbReference type="InterPro" id="IPR029440">
    <property type="entry name" value="DRC1_C"/>
</dbReference>
<dbReference type="GO" id="GO:0005858">
    <property type="term" value="C:axonemal dynein complex"/>
    <property type="evidence" value="ECO:0007669"/>
    <property type="project" value="InterPro"/>
</dbReference>
<organism evidence="4 5">
    <name type="scientific">Toxoplasma gondii</name>
    <dbReference type="NCBI Taxonomy" id="5811"/>
    <lineage>
        <taxon>Eukaryota</taxon>
        <taxon>Sar</taxon>
        <taxon>Alveolata</taxon>
        <taxon>Apicomplexa</taxon>
        <taxon>Conoidasida</taxon>
        <taxon>Coccidia</taxon>
        <taxon>Eucoccidiorida</taxon>
        <taxon>Eimeriorina</taxon>
        <taxon>Sarcocystidae</taxon>
        <taxon>Toxoplasma</taxon>
    </lineage>
</organism>
<dbReference type="EMBL" id="JAAUHK010000190">
    <property type="protein sequence ID" value="KAF4644028.1"/>
    <property type="molecule type" value="Genomic_DNA"/>
</dbReference>
<dbReference type="Pfam" id="PF14775">
    <property type="entry name" value="NYD-SP28_assoc"/>
    <property type="match status" value="1"/>
</dbReference>
<feature type="compositionally biased region" description="Basic and acidic residues" evidence="2">
    <location>
        <begin position="73"/>
        <end position="84"/>
    </location>
</feature>
<feature type="compositionally biased region" description="Basic and acidic residues" evidence="2">
    <location>
        <begin position="542"/>
        <end position="551"/>
    </location>
</feature>
<proteinExistence type="predicted"/>
<name>A0A7J6KA73_TOXGO</name>
<dbReference type="GO" id="GO:0003352">
    <property type="term" value="P:regulation of cilium movement"/>
    <property type="evidence" value="ECO:0007669"/>
    <property type="project" value="TreeGrafter"/>
</dbReference>
<dbReference type="InterPro" id="IPR039750">
    <property type="entry name" value="DRC1/DRC2"/>
</dbReference>
<reference evidence="4 5" key="1">
    <citation type="submission" date="2020-03" db="EMBL/GenBank/DDBJ databases">
        <title>Genome sequence of Toxoplasma gondii RH-88 strain.</title>
        <authorList>
            <person name="Lorenzi H.A."/>
            <person name="Venepally P."/>
            <person name="Rozenberg A."/>
            <person name="Sibley D."/>
        </authorList>
    </citation>
    <scope>NUCLEOTIDE SEQUENCE [LARGE SCALE GENOMIC DNA]</scope>
    <source>
        <strain evidence="4 5">RH-88</strain>
    </source>
</reference>
<dbReference type="AlphaFoldDB" id="A0A7J6KA73"/>
<keyword evidence="5" id="KW-1185">Reference proteome</keyword>
<evidence type="ECO:0000313" key="5">
    <source>
        <dbReference type="Proteomes" id="UP000557509"/>
    </source>
</evidence>